<dbReference type="InterPro" id="IPR014717">
    <property type="entry name" value="Transl_elong_EF1B/ribsomal_bS6"/>
</dbReference>
<keyword evidence="3 6" id="KW-0687">Ribonucleoprotein</keyword>
<feature type="region of interest" description="Disordered" evidence="7">
    <location>
        <begin position="97"/>
        <end position="165"/>
    </location>
</feature>
<comment type="caution">
    <text evidence="8">The sequence shown here is derived from an EMBL/GenBank/DDBJ whole genome shotgun (WGS) entry which is preliminary data.</text>
</comment>
<evidence type="ECO:0000256" key="5">
    <source>
        <dbReference type="ARBA" id="ARBA00035294"/>
    </source>
</evidence>
<organism evidence="8 9">
    <name type="scientific">Pyruvatibacter mobilis</name>
    <dbReference type="NCBI Taxonomy" id="1712261"/>
    <lineage>
        <taxon>Bacteria</taxon>
        <taxon>Pseudomonadati</taxon>
        <taxon>Pseudomonadota</taxon>
        <taxon>Alphaproteobacteria</taxon>
        <taxon>Hyphomicrobiales</taxon>
        <taxon>Parvibaculaceae</taxon>
        <taxon>Pyruvatibacter</taxon>
    </lineage>
</organism>
<dbReference type="GO" id="GO:0006412">
    <property type="term" value="P:translation"/>
    <property type="evidence" value="ECO:0007669"/>
    <property type="project" value="UniProtKB-UniRule"/>
</dbReference>
<gene>
    <name evidence="6 8" type="primary">rpsF</name>
    <name evidence="8" type="ORF">GTQ45_07195</name>
</gene>
<keyword evidence="6" id="KW-0699">rRNA-binding</keyword>
<dbReference type="PANTHER" id="PTHR21011:SF1">
    <property type="entry name" value="SMALL RIBOSOMAL SUBUNIT PROTEIN BS6M"/>
    <property type="match status" value="1"/>
</dbReference>
<dbReference type="Proteomes" id="UP000470384">
    <property type="component" value="Unassembled WGS sequence"/>
</dbReference>
<evidence type="ECO:0000313" key="8">
    <source>
        <dbReference type="EMBL" id="NBG95516.1"/>
    </source>
</evidence>
<dbReference type="CDD" id="cd00473">
    <property type="entry name" value="bS6"/>
    <property type="match status" value="1"/>
</dbReference>
<dbReference type="Gene3D" id="3.30.70.60">
    <property type="match status" value="1"/>
</dbReference>
<accession>A0A845QBE1</accession>
<evidence type="ECO:0000256" key="4">
    <source>
        <dbReference type="ARBA" id="ARBA00035104"/>
    </source>
</evidence>
<sequence>MALYEHVFIARQDVSAQQVETLTEEFKTVLESNGGSVAKAEYWGIKTLAYKIKKNRKGHYTLLNIDAPHAAVAEMERQMGLHDDILRFITLRVDEHEEGPSAMMQARGRDDRRGGRGGDRGGRGGDRGGRGDRGDRGGDRGDRGGDRSAPEARKEAEAKKEGADA</sequence>
<comment type="function">
    <text evidence="4 6">Binds together with bS18 to 16S ribosomal RNA.</text>
</comment>
<keyword evidence="2 6" id="KW-0689">Ribosomal protein</keyword>
<dbReference type="PANTHER" id="PTHR21011">
    <property type="entry name" value="MITOCHONDRIAL 28S RIBOSOMAL PROTEIN S6"/>
    <property type="match status" value="1"/>
</dbReference>
<evidence type="ECO:0000256" key="1">
    <source>
        <dbReference type="ARBA" id="ARBA00009512"/>
    </source>
</evidence>
<feature type="compositionally biased region" description="Basic and acidic residues" evidence="7">
    <location>
        <begin position="107"/>
        <end position="165"/>
    </location>
</feature>
<keyword evidence="9" id="KW-1185">Reference proteome</keyword>
<dbReference type="SUPFAM" id="SSF54995">
    <property type="entry name" value="Ribosomal protein S6"/>
    <property type="match status" value="1"/>
</dbReference>
<proteinExistence type="inferred from homology"/>
<dbReference type="InterPro" id="IPR035980">
    <property type="entry name" value="Ribosomal_bS6_sf"/>
</dbReference>
<dbReference type="AlphaFoldDB" id="A0A845QBE1"/>
<dbReference type="Pfam" id="PF01250">
    <property type="entry name" value="Ribosomal_S6"/>
    <property type="match status" value="1"/>
</dbReference>
<evidence type="ECO:0000256" key="6">
    <source>
        <dbReference type="HAMAP-Rule" id="MF_00360"/>
    </source>
</evidence>
<dbReference type="GO" id="GO:0003735">
    <property type="term" value="F:structural constituent of ribosome"/>
    <property type="evidence" value="ECO:0007669"/>
    <property type="project" value="InterPro"/>
</dbReference>
<dbReference type="OrthoDB" id="9812702at2"/>
<evidence type="ECO:0000256" key="2">
    <source>
        <dbReference type="ARBA" id="ARBA00022980"/>
    </source>
</evidence>
<keyword evidence="6" id="KW-0694">RNA-binding</keyword>
<reference evidence="8 9" key="1">
    <citation type="journal article" date="2016" name="Int. J. Syst. Evol. Microbiol.">
        <title>Pyruvatibacter mobilis gen. nov., sp. nov., a marine bacterium from the culture broth of Picochlorum sp. 122.</title>
        <authorList>
            <person name="Wang G."/>
            <person name="Tang M."/>
            <person name="Wu H."/>
            <person name="Dai S."/>
            <person name="Li T."/>
            <person name="Chen C."/>
            <person name="He H."/>
            <person name="Fan J."/>
            <person name="Xiang W."/>
            <person name="Li X."/>
        </authorList>
    </citation>
    <scope>NUCLEOTIDE SEQUENCE [LARGE SCALE GENOMIC DNA]</scope>
    <source>
        <strain evidence="8 9">GYP-11</strain>
    </source>
</reference>
<dbReference type="HAMAP" id="MF_00360">
    <property type="entry name" value="Ribosomal_bS6"/>
    <property type="match status" value="1"/>
</dbReference>
<dbReference type="InterPro" id="IPR000529">
    <property type="entry name" value="Ribosomal_bS6"/>
</dbReference>
<evidence type="ECO:0000256" key="7">
    <source>
        <dbReference type="SAM" id="MobiDB-lite"/>
    </source>
</evidence>
<comment type="similarity">
    <text evidence="1 6">Belongs to the bacterial ribosomal protein bS6 family.</text>
</comment>
<dbReference type="InterPro" id="IPR020814">
    <property type="entry name" value="Ribosomal_S6_plastid/chlpt"/>
</dbReference>
<protein>
    <recommendedName>
        <fullName evidence="5 6">Small ribosomal subunit protein bS6</fullName>
    </recommendedName>
</protein>
<dbReference type="EMBL" id="WXYQ01000005">
    <property type="protein sequence ID" value="NBG95516.1"/>
    <property type="molecule type" value="Genomic_DNA"/>
</dbReference>
<dbReference type="GO" id="GO:0022627">
    <property type="term" value="C:cytosolic small ribosomal subunit"/>
    <property type="evidence" value="ECO:0007669"/>
    <property type="project" value="TreeGrafter"/>
</dbReference>
<dbReference type="GO" id="GO:0070181">
    <property type="term" value="F:small ribosomal subunit rRNA binding"/>
    <property type="evidence" value="ECO:0007669"/>
    <property type="project" value="TreeGrafter"/>
</dbReference>
<dbReference type="GeneID" id="300655018"/>
<name>A0A845QBE1_9HYPH</name>
<evidence type="ECO:0000256" key="3">
    <source>
        <dbReference type="ARBA" id="ARBA00023274"/>
    </source>
</evidence>
<evidence type="ECO:0000313" key="9">
    <source>
        <dbReference type="Proteomes" id="UP000470384"/>
    </source>
</evidence>
<dbReference type="NCBIfam" id="TIGR00166">
    <property type="entry name" value="S6"/>
    <property type="match status" value="1"/>
</dbReference>
<dbReference type="RefSeq" id="WP_160587478.1">
    <property type="nucleotide sequence ID" value="NZ_BMHN01000001.1"/>
</dbReference>